<evidence type="ECO:0000313" key="3">
    <source>
        <dbReference type="Proteomes" id="UP000237631"/>
    </source>
</evidence>
<dbReference type="PANTHER" id="PTHR22767:SF3">
    <property type="entry name" value="N-ALPHA-ACETYLTRANSFERASE 25, NATB AUXILIARY SUBUNIT"/>
    <property type="match status" value="1"/>
</dbReference>
<dbReference type="EMBL" id="PNEN01000087">
    <property type="protein sequence ID" value="PPJ61263.1"/>
    <property type="molecule type" value="Genomic_DNA"/>
</dbReference>
<proteinExistence type="inferred from homology"/>
<dbReference type="Proteomes" id="UP000237631">
    <property type="component" value="Unassembled WGS sequence"/>
</dbReference>
<name>A0A2S6CNE5_9PEZI</name>
<dbReference type="InterPro" id="IPR019183">
    <property type="entry name" value="NAA25_NatB_aux_su"/>
</dbReference>
<dbReference type="OrthoDB" id="5296at2759"/>
<organism evidence="2 3">
    <name type="scientific">Cercospora berteroae</name>
    <dbReference type="NCBI Taxonomy" id="357750"/>
    <lineage>
        <taxon>Eukaryota</taxon>
        <taxon>Fungi</taxon>
        <taxon>Dikarya</taxon>
        <taxon>Ascomycota</taxon>
        <taxon>Pezizomycotina</taxon>
        <taxon>Dothideomycetes</taxon>
        <taxon>Dothideomycetidae</taxon>
        <taxon>Mycosphaerellales</taxon>
        <taxon>Mycosphaerellaceae</taxon>
        <taxon>Cercospora</taxon>
    </lineage>
</organism>
<evidence type="ECO:0000256" key="1">
    <source>
        <dbReference type="ARBA" id="ARBA00006298"/>
    </source>
</evidence>
<gene>
    <name evidence="2" type="ORF">CBER1_10944</name>
</gene>
<dbReference type="STRING" id="357750.A0A2S6CNE5"/>
<dbReference type="GO" id="GO:0031416">
    <property type="term" value="C:NatB complex"/>
    <property type="evidence" value="ECO:0007669"/>
    <property type="project" value="TreeGrafter"/>
</dbReference>
<protein>
    <submittedName>
        <fullName evidence="2">Uncharacterized protein</fullName>
    </submittedName>
</protein>
<keyword evidence="3" id="KW-1185">Reference proteome</keyword>
<dbReference type="Pfam" id="PF09797">
    <property type="entry name" value="NatB_MDM20"/>
    <property type="match status" value="1"/>
</dbReference>
<comment type="caution">
    <text evidence="2">The sequence shown here is derived from an EMBL/GenBank/DDBJ whole genome shotgun (WGS) entry which is preliminary data.</text>
</comment>
<evidence type="ECO:0000313" key="2">
    <source>
        <dbReference type="EMBL" id="PPJ61263.1"/>
    </source>
</evidence>
<reference evidence="3" key="1">
    <citation type="journal article" date="2017" name="bioRxiv">
        <title>Conservation of a gene cluster reveals novel cercosporin biosynthetic mechanisms and extends production to the genus Colletotrichum.</title>
        <authorList>
            <person name="de Jonge R."/>
            <person name="Ebert M.K."/>
            <person name="Huitt-Roehl C.R."/>
            <person name="Pal P."/>
            <person name="Suttle J.C."/>
            <person name="Spanner R.E."/>
            <person name="Neubauer J.D."/>
            <person name="Jurick W.M.II."/>
            <person name="Stott K.A."/>
            <person name="Secor G.A."/>
            <person name="Thomma B.P.H.J."/>
            <person name="Van de Peer Y."/>
            <person name="Townsend C.A."/>
            <person name="Bolton M.D."/>
        </authorList>
    </citation>
    <scope>NUCLEOTIDE SEQUENCE [LARGE SCALE GENOMIC DNA]</scope>
    <source>
        <strain evidence="3">CBS538.71</strain>
    </source>
</reference>
<sequence>MARYPTYEEYAKNGKFKEGIARCDQLLSKNPKDVSLLITKLQLLCTSQPSSPEGPRILDQLTATQPAIQDLNELVSIEIAVIDTFKNTYPQPLTAGPTIAKIWENAFKANTNVTYRSELLTVRYQRAIYDNRIQDVQQTLIQLKQFQPQNRAIYMAHAAYTQLLSKGKDDLQSKLALGLARKAVSEKFDADPKLDCRVAGQIFAIQGSEKDLDSIRDRQAFGESKQVYEALQLHRQSIDASAAKQAPPNAEKQGSREWLEATSESLKSQLKKIIDEDTAASVLSAFVIDAIRLFHTATTKLDLGHRKRAAADPCFLAVSGLVKLYADSDDQTYLLQAIFLAEQLLTFEPHVHEARLILVYLYMRLGLGSEAMRLFDSLSIKEVQFDTVGHTLFTRISTTHPFRTQLPSGDFFEPHERTNKALQVPPRHENKLFETEAAVLEHNQTGMIFELNGLREEIRHSFMRRVTLLEHRRTARSSGKGYGKGTSEIGPRVLDAWTSLRDNRDFNAAFDFGYSVERALYATSPGNIEAFPKQTWLLYNLAADQAWSLASKQIPLLLDADTTKLIDTLRTALESQSELTPAETLSAYLILSILPVLATLKSSDSQPPSSEALKSINTQLQRLNIETLCSTASPLAQNLQAHYTYLDALLILLQTCKLAAETPSLFTDEFKAIRDAAMKGVRALQEHATEVAASCGGKSNVGFEGLINGGDNEVQKVLVELFGKEELVSLAVKLRESAREGWMGVAKVVLPGASRS</sequence>
<comment type="similarity">
    <text evidence="1">Belongs to the MDM20/NAA25 family.</text>
</comment>
<dbReference type="PANTHER" id="PTHR22767">
    <property type="entry name" value="N-TERMINAL ACETYLTRANSFERASE-RELATED"/>
    <property type="match status" value="1"/>
</dbReference>
<dbReference type="AlphaFoldDB" id="A0A2S6CNE5"/>
<accession>A0A2S6CNE5</accession>